<dbReference type="InterPro" id="IPR017871">
    <property type="entry name" value="ABC_transporter-like_CS"/>
</dbReference>
<keyword evidence="5 9" id="KW-0067">ATP-binding</keyword>
<dbReference type="Gene3D" id="3.40.50.300">
    <property type="entry name" value="P-loop containing nucleotide triphosphate hydrolases"/>
    <property type="match status" value="1"/>
</dbReference>
<evidence type="ECO:0000256" key="7">
    <source>
        <dbReference type="ARBA" id="ARBA00023136"/>
    </source>
</evidence>
<dbReference type="InterPro" id="IPR050086">
    <property type="entry name" value="MetN_ABC_transporter-like"/>
</dbReference>
<evidence type="ECO:0000259" key="8">
    <source>
        <dbReference type="PROSITE" id="PS50893"/>
    </source>
</evidence>
<organism evidence="9 10">
    <name type="scientific">Chelatococcus caeni</name>
    <dbReference type="NCBI Taxonomy" id="1348468"/>
    <lineage>
        <taxon>Bacteria</taxon>
        <taxon>Pseudomonadati</taxon>
        <taxon>Pseudomonadota</taxon>
        <taxon>Alphaproteobacteria</taxon>
        <taxon>Hyphomicrobiales</taxon>
        <taxon>Chelatococcaceae</taxon>
        <taxon>Chelatococcus</taxon>
    </lineage>
</organism>
<dbReference type="Proteomes" id="UP000577362">
    <property type="component" value="Unassembled WGS sequence"/>
</dbReference>
<keyword evidence="2" id="KW-0813">Transport</keyword>
<keyword evidence="4" id="KW-0547">Nucleotide-binding</keyword>
<dbReference type="PROSITE" id="PS00211">
    <property type="entry name" value="ABC_TRANSPORTER_1"/>
    <property type="match status" value="1"/>
</dbReference>
<keyword evidence="7" id="KW-0472">Membrane</keyword>
<dbReference type="NCBIfam" id="TIGR02315">
    <property type="entry name" value="ABC_phnC"/>
    <property type="match status" value="1"/>
</dbReference>
<evidence type="ECO:0000256" key="6">
    <source>
        <dbReference type="ARBA" id="ARBA00022967"/>
    </source>
</evidence>
<gene>
    <name evidence="9" type="ORF">GGR16_001289</name>
</gene>
<dbReference type="PROSITE" id="PS50893">
    <property type="entry name" value="ABC_TRANSPORTER_2"/>
    <property type="match status" value="1"/>
</dbReference>
<accession>A0A840BUP7</accession>
<dbReference type="PANTHER" id="PTHR43166:SF6">
    <property type="entry name" value="PHOSPHONATES IMPORT ATP-BINDING PROTEIN PHNC"/>
    <property type="match status" value="1"/>
</dbReference>
<evidence type="ECO:0000313" key="10">
    <source>
        <dbReference type="Proteomes" id="UP000577362"/>
    </source>
</evidence>
<dbReference type="PANTHER" id="PTHR43166">
    <property type="entry name" value="AMINO ACID IMPORT ATP-BINDING PROTEIN"/>
    <property type="match status" value="1"/>
</dbReference>
<comment type="similarity">
    <text evidence="1">Belongs to the ABC transporter superfamily.</text>
</comment>
<evidence type="ECO:0000256" key="4">
    <source>
        <dbReference type="ARBA" id="ARBA00022741"/>
    </source>
</evidence>
<evidence type="ECO:0000256" key="5">
    <source>
        <dbReference type="ARBA" id="ARBA00022840"/>
    </source>
</evidence>
<dbReference type="InterPro" id="IPR003439">
    <property type="entry name" value="ABC_transporter-like_ATP-bd"/>
</dbReference>
<dbReference type="CDD" id="cd03256">
    <property type="entry name" value="ABC_PhnC_transporter"/>
    <property type="match status" value="1"/>
</dbReference>
<dbReference type="GO" id="GO:0016020">
    <property type="term" value="C:membrane"/>
    <property type="evidence" value="ECO:0007669"/>
    <property type="project" value="InterPro"/>
</dbReference>
<feature type="domain" description="ABC transporter" evidence="8">
    <location>
        <begin position="18"/>
        <end position="263"/>
    </location>
</feature>
<dbReference type="EMBL" id="JACIEN010000001">
    <property type="protein sequence ID" value="MBB4016283.1"/>
    <property type="molecule type" value="Genomic_DNA"/>
</dbReference>
<evidence type="ECO:0000256" key="2">
    <source>
        <dbReference type="ARBA" id="ARBA00022448"/>
    </source>
</evidence>
<name>A0A840BUP7_9HYPH</name>
<evidence type="ECO:0000256" key="1">
    <source>
        <dbReference type="ARBA" id="ARBA00005417"/>
    </source>
</evidence>
<keyword evidence="3" id="KW-1003">Cell membrane</keyword>
<evidence type="ECO:0000256" key="3">
    <source>
        <dbReference type="ARBA" id="ARBA00022475"/>
    </source>
</evidence>
<dbReference type="GO" id="GO:0016887">
    <property type="term" value="F:ATP hydrolysis activity"/>
    <property type="evidence" value="ECO:0007669"/>
    <property type="project" value="InterPro"/>
</dbReference>
<dbReference type="InterPro" id="IPR003593">
    <property type="entry name" value="AAA+_ATPase"/>
</dbReference>
<dbReference type="SUPFAM" id="SSF52540">
    <property type="entry name" value="P-loop containing nucleoside triphosphate hydrolases"/>
    <property type="match status" value="1"/>
</dbReference>
<dbReference type="InterPro" id="IPR012693">
    <property type="entry name" value="ABC_transpr_PhnC"/>
</dbReference>
<evidence type="ECO:0000313" key="9">
    <source>
        <dbReference type="EMBL" id="MBB4016283.1"/>
    </source>
</evidence>
<dbReference type="Pfam" id="PF00005">
    <property type="entry name" value="ABC_tran"/>
    <property type="match status" value="1"/>
</dbReference>
<keyword evidence="6" id="KW-1278">Translocase</keyword>
<protein>
    <submittedName>
        <fullName evidence="9">Phosphonate transport system ATP-binding protein</fullName>
    </submittedName>
</protein>
<keyword evidence="10" id="KW-1185">Reference proteome</keyword>
<proteinExistence type="inferred from homology"/>
<dbReference type="RefSeq" id="WP_019404786.1">
    <property type="nucleotide sequence ID" value="NZ_JACIEN010000001.1"/>
</dbReference>
<dbReference type="GO" id="GO:0005524">
    <property type="term" value="F:ATP binding"/>
    <property type="evidence" value="ECO:0007669"/>
    <property type="project" value="UniProtKB-KW"/>
</dbReference>
<comment type="caution">
    <text evidence="9">The sequence shown here is derived from an EMBL/GenBank/DDBJ whole genome shotgun (WGS) entry which is preliminary data.</text>
</comment>
<dbReference type="InterPro" id="IPR027417">
    <property type="entry name" value="P-loop_NTPase"/>
</dbReference>
<dbReference type="AlphaFoldDB" id="A0A840BUP7"/>
<sequence>MTHAASAATPAEGSAGLLAIRHLRKEYRAGQPVLKDISLDIEGRGVTAIIGPSGTGKSTLIRCINRLVDPTSGEIWFEGRDLARLRGDALRLARRRIGMVFQEYNLVERLSVIENVLSGRLGYVPAWRAFLRRFPADDVARAFDLIDAVGLGEDFATRRADQLSGGQRQRVGIARAIMQSPGLILADEPTSSLDPKTSVEIMELMAQISRERSIPIVINIHNVELARRYAQRIIGMSRGEVVYDGSPDGLGDSHLKEIYGGEDWL</sequence>
<dbReference type="GO" id="GO:0015416">
    <property type="term" value="F:ABC-type phosphonate transporter activity"/>
    <property type="evidence" value="ECO:0007669"/>
    <property type="project" value="InterPro"/>
</dbReference>
<dbReference type="SMART" id="SM00382">
    <property type="entry name" value="AAA"/>
    <property type="match status" value="1"/>
</dbReference>
<reference evidence="9 10" key="1">
    <citation type="submission" date="2020-08" db="EMBL/GenBank/DDBJ databases">
        <title>Genomic Encyclopedia of Type Strains, Phase IV (KMG-IV): sequencing the most valuable type-strain genomes for metagenomic binning, comparative biology and taxonomic classification.</title>
        <authorList>
            <person name="Goeker M."/>
        </authorList>
    </citation>
    <scope>NUCLEOTIDE SEQUENCE [LARGE SCALE GENOMIC DNA]</scope>
    <source>
        <strain evidence="9 10">DSM 103737</strain>
    </source>
</reference>